<keyword evidence="9" id="KW-1185">Reference proteome</keyword>
<evidence type="ECO:0000259" key="7">
    <source>
        <dbReference type="PROSITE" id="PS50102"/>
    </source>
</evidence>
<feature type="compositionally biased region" description="Acidic residues" evidence="6">
    <location>
        <begin position="289"/>
        <end position="309"/>
    </location>
</feature>
<dbReference type="SUPFAM" id="SSF54928">
    <property type="entry name" value="RNA-binding domain, RBD"/>
    <property type="match status" value="1"/>
</dbReference>
<feature type="compositionally biased region" description="Acidic residues" evidence="6">
    <location>
        <begin position="324"/>
        <end position="343"/>
    </location>
</feature>
<dbReference type="Pfam" id="PF00076">
    <property type="entry name" value="RRM_1"/>
    <property type="match status" value="1"/>
</dbReference>
<sequence length="641" mass="70518">MAPLLFTNTEVLKAGCNPKRPSNNVTVCYKLCRCPKGEWKTPSQPPGGQGIPIVVGEGIPIVVEESIPIVVEESIPKVVEESIPIVVGESIPIVVEESIPIVVEESIPIVVEESIPIVVEESIPIVVGESIPIVVEESIPIVVGEGIPIVVGESIPIVVGEGIPIVVGKGIPIVVGEGIPIVVGEGIPIVVGEGIPICNEEGLRKAFQHCGEIIDIKLPTNTGRPVAVDWALPKAKYQSVQQQENNEESDKESDDRLLSAESEVSSDEEKQKVPSRESNSTQKRKHEESDDEGLSPCDSDEADDDEDEDVDKKPGMEYQNQMTDESESDADNDGDTDDEEEDDKSSKKRQKKTKEDGLHKFFSQFGALQYAKVVINQNTEHSKGMGFVRFKEQDSADKCLAEGEAGSLSLDGRQLILSKAVSREAAAGFKDDKEKEKKDNRNLYLAREGLIRPGTQAAEGLSKADLDKRIKVEELKRHKLKNINIFISPLRLCVRNIPATVDDQQLRKIFKDAAGGGNVNERLIVEFSQENRKALEIQAKRRERIQSKQSLKQTMKQEMGNARRAEIGGARRAQGKALPLIHMADKDRPAKGEKQPKGLPSHWGPKIRHKARPSQELATKKARQERKQGRGSKVAEAEERK</sequence>
<dbReference type="InterPro" id="IPR051945">
    <property type="entry name" value="RRM_MRD1_RNA_proc_ribogen"/>
</dbReference>
<dbReference type="PROSITE" id="PS50102">
    <property type="entry name" value="RRM"/>
    <property type="match status" value="1"/>
</dbReference>
<feature type="region of interest" description="Disordered" evidence="6">
    <location>
        <begin position="569"/>
        <end position="641"/>
    </location>
</feature>
<comment type="subcellular location">
    <subcellularLocation>
        <location evidence="1">Nucleus</location>
    </subcellularLocation>
</comment>
<dbReference type="CDD" id="cd12415">
    <property type="entry name" value="RRM3_RBM28_like"/>
    <property type="match status" value="1"/>
</dbReference>
<protein>
    <submittedName>
        <fullName evidence="8">RBM28-like protein</fullName>
    </submittedName>
</protein>
<evidence type="ECO:0000256" key="5">
    <source>
        <dbReference type="PROSITE-ProRule" id="PRU00176"/>
    </source>
</evidence>
<dbReference type="PANTHER" id="PTHR48039">
    <property type="entry name" value="RNA-BINDING MOTIF PROTEIN 14B"/>
    <property type="match status" value="1"/>
</dbReference>
<evidence type="ECO:0000256" key="2">
    <source>
        <dbReference type="ARBA" id="ARBA00022737"/>
    </source>
</evidence>
<dbReference type="SMART" id="SM00360">
    <property type="entry name" value="RRM"/>
    <property type="match status" value="1"/>
</dbReference>
<dbReference type="InterPro" id="IPR035979">
    <property type="entry name" value="RBD_domain_sf"/>
</dbReference>
<keyword evidence="3 5" id="KW-0694">RNA-binding</keyword>
<proteinExistence type="predicted"/>
<organism evidence="8 9">
    <name type="scientific">Mya arenaria</name>
    <name type="common">Soft-shell clam</name>
    <dbReference type="NCBI Taxonomy" id="6604"/>
    <lineage>
        <taxon>Eukaryota</taxon>
        <taxon>Metazoa</taxon>
        <taxon>Spiralia</taxon>
        <taxon>Lophotrochozoa</taxon>
        <taxon>Mollusca</taxon>
        <taxon>Bivalvia</taxon>
        <taxon>Autobranchia</taxon>
        <taxon>Heteroconchia</taxon>
        <taxon>Euheterodonta</taxon>
        <taxon>Imparidentia</taxon>
        <taxon>Neoheterodontei</taxon>
        <taxon>Myida</taxon>
        <taxon>Myoidea</taxon>
        <taxon>Myidae</taxon>
        <taxon>Mya</taxon>
    </lineage>
</organism>
<feature type="region of interest" description="Disordered" evidence="6">
    <location>
        <begin position="238"/>
        <end position="358"/>
    </location>
</feature>
<dbReference type="EMBL" id="CP111017">
    <property type="protein sequence ID" value="WAR08342.1"/>
    <property type="molecule type" value="Genomic_DNA"/>
</dbReference>
<keyword evidence="4" id="KW-0539">Nucleus</keyword>
<feature type="compositionally biased region" description="Basic and acidic residues" evidence="6">
    <location>
        <begin position="625"/>
        <end position="641"/>
    </location>
</feature>
<evidence type="ECO:0000313" key="9">
    <source>
        <dbReference type="Proteomes" id="UP001164746"/>
    </source>
</evidence>
<evidence type="ECO:0000256" key="4">
    <source>
        <dbReference type="ARBA" id="ARBA00023242"/>
    </source>
</evidence>
<dbReference type="Gene3D" id="3.30.70.330">
    <property type="match status" value="1"/>
</dbReference>
<dbReference type="InterPro" id="IPR000504">
    <property type="entry name" value="RRM_dom"/>
</dbReference>
<name>A0ABY7EHC2_MYAAR</name>
<dbReference type="InterPro" id="IPR012677">
    <property type="entry name" value="Nucleotide-bd_a/b_plait_sf"/>
</dbReference>
<dbReference type="Proteomes" id="UP001164746">
    <property type="component" value="Chromosome 6"/>
</dbReference>
<dbReference type="PANTHER" id="PTHR48039:SF5">
    <property type="entry name" value="RNA-BINDING PROTEIN 28"/>
    <property type="match status" value="1"/>
</dbReference>
<feature type="compositionally biased region" description="Basic and acidic residues" evidence="6">
    <location>
        <begin position="583"/>
        <end position="596"/>
    </location>
</feature>
<evidence type="ECO:0000256" key="1">
    <source>
        <dbReference type="ARBA" id="ARBA00004123"/>
    </source>
</evidence>
<feature type="domain" description="RRM" evidence="7">
    <location>
        <begin position="352"/>
        <end position="422"/>
    </location>
</feature>
<evidence type="ECO:0000256" key="6">
    <source>
        <dbReference type="SAM" id="MobiDB-lite"/>
    </source>
</evidence>
<accession>A0ABY7EHC2</accession>
<evidence type="ECO:0000313" key="8">
    <source>
        <dbReference type="EMBL" id="WAR08342.1"/>
    </source>
</evidence>
<evidence type="ECO:0000256" key="3">
    <source>
        <dbReference type="ARBA" id="ARBA00022884"/>
    </source>
</evidence>
<keyword evidence="2" id="KW-0677">Repeat</keyword>
<gene>
    <name evidence="8" type="ORF">MAR_018300</name>
</gene>
<reference evidence="8" key="1">
    <citation type="submission" date="2022-11" db="EMBL/GenBank/DDBJ databases">
        <title>Centuries of genome instability and evolution in soft-shell clam transmissible cancer (bioRxiv).</title>
        <authorList>
            <person name="Hart S.F.M."/>
            <person name="Yonemitsu M.A."/>
            <person name="Giersch R.M."/>
            <person name="Beal B.F."/>
            <person name="Arriagada G."/>
            <person name="Davis B.W."/>
            <person name="Ostrander E.A."/>
            <person name="Goff S.P."/>
            <person name="Metzger M.J."/>
        </authorList>
    </citation>
    <scope>NUCLEOTIDE SEQUENCE</scope>
    <source>
        <strain evidence="8">MELC-2E11</strain>
        <tissue evidence="8">Siphon/mantle</tissue>
    </source>
</reference>